<evidence type="ECO:0000256" key="2">
    <source>
        <dbReference type="ARBA" id="ARBA00004496"/>
    </source>
</evidence>
<evidence type="ECO:0000313" key="14">
    <source>
        <dbReference type="Proteomes" id="UP000001997"/>
    </source>
</evidence>
<dbReference type="PANTHER" id="PTHR20531">
    <property type="entry name" value="N-ALPHA-ACETYLTRANSFERASE 40"/>
    <property type="match status" value="1"/>
</dbReference>
<dbReference type="GO" id="GO:1990189">
    <property type="term" value="F:protein N-terminal-serine acetyltransferase activity"/>
    <property type="evidence" value="ECO:0007669"/>
    <property type="project" value="UniProtKB-EC"/>
</dbReference>
<keyword evidence="14" id="KW-1185">Reference proteome</keyword>
<evidence type="ECO:0000313" key="13">
    <source>
        <dbReference type="EMBL" id="EDK38471.2"/>
    </source>
</evidence>
<evidence type="ECO:0000256" key="8">
    <source>
        <dbReference type="ARBA" id="ARBA00023242"/>
    </source>
</evidence>
<dbReference type="Proteomes" id="UP000001997">
    <property type="component" value="Unassembled WGS sequence"/>
</dbReference>
<evidence type="ECO:0000256" key="11">
    <source>
        <dbReference type="ARBA" id="ARBA00049524"/>
    </source>
</evidence>
<dbReference type="PANTHER" id="PTHR20531:SF1">
    <property type="entry name" value="N-ALPHA-ACETYLTRANSFERASE 40"/>
    <property type="match status" value="1"/>
</dbReference>
<protein>
    <recommendedName>
        <fullName evidence="5">N-alpha-acetyltransferase 40</fullName>
        <ecNumber evidence="4">2.3.1.257</ecNumber>
    </recommendedName>
</protein>
<dbReference type="InParanoid" id="A5DH18"/>
<dbReference type="InterPro" id="IPR039949">
    <property type="entry name" value="NAA40"/>
</dbReference>
<dbReference type="GO" id="GO:0005634">
    <property type="term" value="C:nucleus"/>
    <property type="evidence" value="ECO:0007669"/>
    <property type="project" value="UniProtKB-SubCell"/>
</dbReference>
<dbReference type="GeneID" id="5127135"/>
<dbReference type="STRING" id="294746.A5DH18"/>
<evidence type="ECO:0000256" key="6">
    <source>
        <dbReference type="ARBA" id="ARBA00022490"/>
    </source>
</evidence>
<dbReference type="EC" id="2.3.1.257" evidence="4"/>
<dbReference type="EMBL" id="CH408157">
    <property type="protein sequence ID" value="EDK38471.2"/>
    <property type="molecule type" value="Genomic_DNA"/>
</dbReference>
<dbReference type="OMA" id="RALNWYK"/>
<evidence type="ECO:0000256" key="3">
    <source>
        <dbReference type="ARBA" id="ARBA00008870"/>
    </source>
</evidence>
<comment type="subcellular location">
    <subcellularLocation>
        <location evidence="2">Cytoplasm</location>
    </subcellularLocation>
    <subcellularLocation>
        <location evidence="1">Nucleus</location>
    </subcellularLocation>
</comment>
<gene>
    <name evidence="13" type="ORF">PGUG_02569</name>
</gene>
<dbReference type="InterPro" id="IPR016181">
    <property type="entry name" value="Acyl_CoA_acyltransferase"/>
</dbReference>
<dbReference type="AlphaFoldDB" id="A5DH18"/>
<dbReference type="GO" id="GO:0005737">
    <property type="term" value="C:cytoplasm"/>
    <property type="evidence" value="ECO:0007669"/>
    <property type="project" value="UniProtKB-SubCell"/>
</dbReference>
<name>A5DH18_PICGU</name>
<accession>A5DH18</accession>
<evidence type="ECO:0000256" key="4">
    <source>
        <dbReference type="ARBA" id="ARBA00012950"/>
    </source>
</evidence>
<dbReference type="HOGENOM" id="CLU_051699_2_2_1"/>
<dbReference type="KEGG" id="pgu:PGUG_02569"/>
<dbReference type="RefSeq" id="XP_001484840.2">
    <property type="nucleotide sequence ID" value="XM_001484790.1"/>
</dbReference>
<evidence type="ECO:0000256" key="7">
    <source>
        <dbReference type="ARBA" id="ARBA00022679"/>
    </source>
</evidence>
<dbReference type="eggNOG" id="KOG2488">
    <property type="taxonomic scope" value="Eukaryota"/>
</dbReference>
<dbReference type="Pfam" id="PF00583">
    <property type="entry name" value="Acetyltransf_1"/>
    <property type="match status" value="1"/>
</dbReference>
<reference evidence="13 14" key="1">
    <citation type="journal article" date="2009" name="Nature">
        <title>Evolution of pathogenicity and sexual reproduction in eight Candida genomes.</title>
        <authorList>
            <person name="Butler G."/>
            <person name="Rasmussen M.D."/>
            <person name="Lin M.F."/>
            <person name="Santos M.A."/>
            <person name="Sakthikumar S."/>
            <person name="Munro C.A."/>
            <person name="Rheinbay E."/>
            <person name="Grabherr M."/>
            <person name="Forche A."/>
            <person name="Reedy J.L."/>
            <person name="Agrafioti I."/>
            <person name="Arnaud M.B."/>
            <person name="Bates S."/>
            <person name="Brown A.J."/>
            <person name="Brunke S."/>
            <person name="Costanzo M.C."/>
            <person name="Fitzpatrick D.A."/>
            <person name="de Groot P.W."/>
            <person name="Harris D."/>
            <person name="Hoyer L.L."/>
            <person name="Hube B."/>
            <person name="Klis F.M."/>
            <person name="Kodira C."/>
            <person name="Lennard N."/>
            <person name="Logue M.E."/>
            <person name="Martin R."/>
            <person name="Neiman A.M."/>
            <person name="Nikolaou E."/>
            <person name="Quail M.A."/>
            <person name="Quinn J."/>
            <person name="Santos M.C."/>
            <person name="Schmitzberger F.F."/>
            <person name="Sherlock G."/>
            <person name="Shah P."/>
            <person name="Silverstein K.A."/>
            <person name="Skrzypek M.S."/>
            <person name="Soll D."/>
            <person name="Staggs R."/>
            <person name="Stansfield I."/>
            <person name="Stumpf M.P."/>
            <person name="Sudbery P.E."/>
            <person name="Srikantha T."/>
            <person name="Zeng Q."/>
            <person name="Berman J."/>
            <person name="Berriman M."/>
            <person name="Heitman J."/>
            <person name="Gow N.A."/>
            <person name="Lorenz M.C."/>
            <person name="Birren B.W."/>
            <person name="Kellis M."/>
            <person name="Cuomo C.A."/>
        </authorList>
    </citation>
    <scope>NUCLEOTIDE SEQUENCE [LARGE SCALE GENOMIC DNA]</scope>
    <source>
        <strain evidence="14">ATCC 6260 / CBS 566 / DSM 6381 / JCM 1539 / NBRC 10279 / NRRL Y-324</strain>
    </source>
</reference>
<keyword evidence="7" id="KW-0808">Transferase</keyword>
<organism evidence="13 14">
    <name type="scientific">Meyerozyma guilliermondii (strain ATCC 6260 / CBS 566 / DSM 6381 / JCM 1539 / NBRC 10279 / NRRL Y-324)</name>
    <name type="common">Yeast</name>
    <name type="synonym">Candida guilliermondii</name>
    <dbReference type="NCBI Taxonomy" id="294746"/>
    <lineage>
        <taxon>Eukaryota</taxon>
        <taxon>Fungi</taxon>
        <taxon>Dikarya</taxon>
        <taxon>Ascomycota</taxon>
        <taxon>Saccharomycotina</taxon>
        <taxon>Pichiomycetes</taxon>
        <taxon>Debaryomycetaceae</taxon>
        <taxon>Meyerozyma</taxon>
    </lineage>
</organism>
<dbReference type="GO" id="GO:0043998">
    <property type="term" value="F:histone H2A acetyltransferase activity"/>
    <property type="evidence" value="ECO:0007669"/>
    <property type="project" value="InterPro"/>
</dbReference>
<dbReference type="InterPro" id="IPR000182">
    <property type="entry name" value="GNAT_dom"/>
</dbReference>
<evidence type="ECO:0000256" key="10">
    <source>
        <dbReference type="ARBA" id="ARBA00047821"/>
    </source>
</evidence>
<proteinExistence type="inferred from homology"/>
<comment type="catalytic activity">
    <reaction evidence="11">
        <text>N-terminal L-seryl-[histone H4] + acetyl-CoA = N-terminal N(alpha)-acetyl-L-seryl-[histone H4] + CoA + H(+)</text>
        <dbReference type="Rhea" id="RHEA:50596"/>
        <dbReference type="Rhea" id="RHEA-COMP:12740"/>
        <dbReference type="Rhea" id="RHEA-COMP:12743"/>
        <dbReference type="ChEBI" id="CHEBI:15378"/>
        <dbReference type="ChEBI" id="CHEBI:57287"/>
        <dbReference type="ChEBI" id="CHEBI:57288"/>
        <dbReference type="ChEBI" id="CHEBI:64738"/>
        <dbReference type="ChEBI" id="CHEBI:83690"/>
        <dbReference type="EC" id="2.3.1.257"/>
    </reaction>
</comment>
<dbReference type="CDD" id="cd04301">
    <property type="entry name" value="NAT_SF"/>
    <property type="match status" value="1"/>
</dbReference>
<feature type="domain" description="N-acetyltransferase" evidence="12">
    <location>
        <begin position="48"/>
        <end position="210"/>
    </location>
</feature>
<dbReference type="PROSITE" id="PS51186">
    <property type="entry name" value="GNAT"/>
    <property type="match status" value="1"/>
</dbReference>
<keyword evidence="6" id="KW-0963">Cytoplasm</keyword>
<dbReference type="SUPFAM" id="SSF55729">
    <property type="entry name" value="Acyl-CoA N-acyltransferases (Nat)"/>
    <property type="match status" value="1"/>
</dbReference>
<comment type="catalytic activity">
    <reaction evidence="10">
        <text>N-terminal L-seryl-[histone H2A] + acetyl-CoA = N-terminal N(alpha)-acetyl-L-seryl-[histone H2A] + CoA + H(+)</text>
        <dbReference type="Rhea" id="RHEA:50600"/>
        <dbReference type="Rhea" id="RHEA-COMP:12742"/>
        <dbReference type="Rhea" id="RHEA-COMP:12744"/>
        <dbReference type="ChEBI" id="CHEBI:15378"/>
        <dbReference type="ChEBI" id="CHEBI:57287"/>
        <dbReference type="ChEBI" id="CHEBI:57288"/>
        <dbReference type="ChEBI" id="CHEBI:64738"/>
        <dbReference type="ChEBI" id="CHEBI:83690"/>
        <dbReference type="EC" id="2.3.1.257"/>
    </reaction>
</comment>
<sequence length="210" mass="24094">MSIALNQELDEDNPQLVAAAATALSSVSCTIFPDVLEVGELSAKRICSDFRTVKIPNLLSLIDTNLRQHYIRTQGRQWHKQKKEEMVTPGLVYISYVCDDKLVAFLSYMLTRGDDEPVLYLYEIHVDPAYQHLRVGSRLLSDFHRLAETLKSPETPPLLHCEATMLTVFTDNTHALQWYLKLGYILADDSPTDRKLRNHTVVPEYYILKR</sequence>
<keyword evidence="9" id="KW-0012">Acyltransferase</keyword>
<keyword evidence="8" id="KW-0539">Nucleus</keyword>
<dbReference type="FunCoup" id="A5DH18">
    <property type="interactions" value="108"/>
</dbReference>
<dbReference type="Gene3D" id="3.40.630.30">
    <property type="match status" value="1"/>
</dbReference>
<evidence type="ECO:0000256" key="5">
    <source>
        <dbReference type="ARBA" id="ARBA00015043"/>
    </source>
</evidence>
<evidence type="ECO:0000256" key="1">
    <source>
        <dbReference type="ARBA" id="ARBA00004123"/>
    </source>
</evidence>
<comment type="similarity">
    <text evidence="3">Belongs to the acetyltransferase family. NAA40 subfamily.</text>
</comment>
<dbReference type="GO" id="GO:0010485">
    <property type="term" value="F:histone H4 acetyltransferase activity"/>
    <property type="evidence" value="ECO:0007669"/>
    <property type="project" value="InterPro"/>
</dbReference>
<dbReference type="OrthoDB" id="424551at2759"/>
<evidence type="ECO:0000256" key="9">
    <source>
        <dbReference type="ARBA" id="ARBA00023315"/>
    </source>
</evidence>
<dbReference type="VEuPathDB" id="FungiDB:PGUG_02569"/>
<evidence type="ECO:0000259" key="12">
    <source>
        <dbReference type="PROSITE" id="PS51186"/>
    </source>
</evidence>